<dbReference type="GO" id="GO:0003824">
    <property type="term" value="F:catalytic activity"/>
    <property type="evidence" value="ECO:0007669"/>
    <property type="project" value="InterPro"/>
</dbReference>
<dbReference type="Proteomes" id="UP000829758">
    <property type="component" value="Chromosome"/>
</dbReference>
<accession>A0A9X1M757</accession>
<dbReference type="GO" id="GO:0030170">
    <property type="term" value="F:pyridoxal phosphate binding"/>
    <property type="evidence" value="ECO:0007669"/>
    <property type="project" value="InterPro"/>
</dbReference>
<gene>
    <name evidence="2" type="ORF">LJ755_07885</name>
    <name evidence="3" type="ORF">MUK71_13040</name>
</gene>
<dbReference type="PANTHER" id="PTHR30212:SF2">
    <property type="entry name" value="PROTEIN YIIM"/>
    <property type="match status" value="1"/>
</dbReference>
<dbReference type="PANTHER" id="PTHR30212">
    <property type="entry name" value="PROTEIN YIIM"/>
    <property type="match status" value="1"/>
</dbReference>
<evidence type="ECO:0000313" key="4">
    <source>
        <dbReference type="Proteomes" id="UP000829758"/>
    </source>
</evidence>
<dbReference type="EMBL" id="CP094984">
    <property type="protein sequence ID" value="UON91507.1"/>
    <property type="molecule type" value="Genomic_DNA"/>
</dbReference>
<name>A0A9X1M757_9MICC</name>
<dbReference type="GO" id="GO:0030151">
    <property type="term" value="F:molybdenum ion binding"/>
    <property type="evidence" value="ECO:0007669"/>
    <property type="project" value="InterPro"/>
</dbReference>
<dbReference type="AlphaFoldDB" id="A0A9X1M757"/>
<evidence type="ECO:0000313" key="2">
    <source>
        <dbReference type="EMBL" id="MCC3272649.1"/>
    </source>
</evidence>
<reference evidence="2" key="1">
    <citation type="submission" date="2021-10" db="EMBL/GenBank/DDBJ databases">
        <title>Novel species in genus Arthrobacter.</title>
        <authorList>
            <person name="Liu Y."/>
        </authorList>
    </citation>
    <scope>NUCLEOTIDE SEQUENCE</scope>
    <source>
        <strain evidence="2">Zg-Y462</strain>
        <strain evidence="4">zg-Y462</strain>
    </source>
</reference>
<dbReference type="Proteomes" id="UP001155145">
    <property type="component" value="Unassembled WGS sequence"/>
</dbReference>
<dbReference type="PROSITE" id="PS51340">
    <property type="entry name" value="MOSC"/>
    <property type="match status" value="1"/>
</dbReference>
<dbReference type="InterPro" id="IPR011037">
    <property type="entry name" value="Pyrv_Knase-like_insert_dom_sf"/>
</dbReference>
<dbReference type="RefSeq" id="WP_227928737.1">
    <property type="nucleotide sequence ID" value="NZ_CP094984.1"/>
</dbReference>
<evidence type="ECO:0000259" key="1">
    <source>
        <dbReference type="PROSITE" id="PS51340"/>
    </source>
</evidence>
<dbReference type="EMBL" id="JAJFZT010000005">
    <property type="protein sequence ID" value="MCC3272649.1"/>
    <property type="molecule type" value="Genomic_DNA"/>
</dbReference>
<keyword evidence="4" id="KW-1185">Reference proteome</keyword>
<organism evidence="2 5">
    <name type="scientific">Arthrobacter zhangbolii</name>
    <dbReference type="NCBI Taxonomy" id="2886936"/>
    <lineage>
        <taxon>Bacteria</taxon>
        <taxon>Bacillati</taxon>
        <taxon>Actinomycetota</taxon>
        <taxon>Actinomycetes</taxon>
        <taxon>Micrococcales</taxon>
        <taxon>Micrococcaceae</taxon>
        <taxon>Arthrobacter</taxon>
    </lineage>
</organism>
<dbReference type="SUPFAM" id="SSF50800">
    <property type="entry name" value="PK beta-barrel domain-like"/>
    <property type="match status" value="1"/>
</dbReference>
<protein>
    <submittedName>
        <fullName evidence="2">MOSC domain-containing protein</fullName>
    </submittedName>
</protein>
<sequence length="218" mass="23637">MRTGSLLAVCLVHGLLPTKDATGVTAIDKRPVAGAVQVHPLGLTGDLQASRRHHGGESKAVYAYSKADADFWARELGRDIPPGLFGENLRLAGIDATEALIGERWRIGTDVEMEVTCPRTPCRNFQRRMGVPNWTRRFAEEGRVGAYLRVRRRGSISAGDPVEILSRPAHGVRILDVFRGPDQDQAAALQASAKAGEITLSPEIRKVLRTLSARAAAV</sequence>
<evidence type="ECO:0000313" key="5">
    <source>
        <dbReference type="Proteomes" id="UP001155145"/>
    </source>
</evidence>
<proteinExistence type="predicted"/>
<dbReference type="Gene3D" id="2.40.33.20">
    <property type="entry name" value="PK beta-barrel domain-like"/>
    <property type="match status" value="1"/>
</dbReference>
<dbReference type="InterPro" id="IPR005302">
    <property type="entry name" value="MoCF_Sase_C"/>
</dbReference>
<dbReference type="InterPro" id="IPR052353">
    <property type="entry name" value="Benzoxazolinone_Detox_Enz"/>
</dbReference>
<evidence type="ECO:0000313" key="3">
    <source>
        <dbReference type="EMBL" id="UON91507.1"/>
    </source>
</evidence>
<feature type="domain" description="MOSC" evidence="1">
    <location>
        <begin position="30"/>
        <end position="165"/>
    </location>
</feature>
<dbReference type="Pfam" id="PF03473">
    <property type="entry name" value="MOSC"/>
    <property type="match status" value="1"/>
</dbReference>